<keyword evidence="1" id="KW-0732">Signal</keyword>
<organism evidence="2 3">
    <name type="scientific">Ramlibacter humi</name>
    <dbReference type="NCBI Taxonomy" id="2530451"/>
    <lineage>
        <taxon>Bacteria</taxon>
        <taxon>Pseudomonadati</taxon>
        <taxon>Pseudomonadota</taxon>
        <taxon>Betaproteobacteria</taxon>
        <taxon>Burkholderiales</taxon>
        <taxon>Comamonadaceae</taxon>
        <taxon>Ramlibacter</taxon>
    </lineage>
</organism>
<keyword evidence="3" id="KW-1185">Reference proteome</keyword>
<dbReference type="Proteomes" id="UP000297839">
    <property type="component" value="Unassembled WGS sequence"/>
</dbReference>
<dbReference type="OrthoDB" id="8868005at2"/>
<dbReference type="AlphaFoldDB" id="A0A4Z0BXV9"/>
<dbReference type="PROSITE" id="PS51257">
    <property type="entry name" value="PROKAR_LIPOPROTEIN"/>
    <property type="match status" value="1"/>
</dbReference>
<sequence length="682" mass="69280">MRFAFLKLAVSSTAVALFLAACGGGGGGSTAASSAQIVGTAATGAALAFAPVTITNSAGNSPCVETGITTTLTGSYTCTLKSGEQAPFFVVVTDPTGNTGALVSVTTTTPPAGSALTVNATPLTTAIVAQLAGDGNALSVVNARSVDAGALKAVTANVVAQLQAVLDRIGVPAGYDPFATSITAATAGNTGNTADLVLDVVKIVKDSAGKLALATIDDPTPRTLATATSSGTAVPAPSTSVTTLSQATQLVAQKLAGCFALPTSSRVLNVTTHPADQGGPEVDNVGDACEDFVSDSSNAAGIDFMHNGYYAGQFFYGLLTADSMTGATFSVPEVLAFYPASSAGSSPISTYDRAVLNIRYIDGQGNAGSVITVASRIPGSSSSGRPTEWWLTGNQWTVDIGVRMNLRRVEQLNSANTAKFSTFQTGVVFTISQVGPGSQRGGQQLTLARVTGPGLPAAGVVYRYSPTNPSRALDAVSKTGDLTATTLCNNGSVNCPNWWFERTAGVSGSGATTLASNPTGGTNDLIWAQSGDGFTMASFKKGAQYKFELFYGTNTGTADLTEFRTLLTDVVPATQAINLPWNTPGSNTLAALNPSGSLAGALSTVLTDWVQNPAAPQISGITWSTASAGFGSSQSVARGVTSATYANGAPAFLATTPPNVRFVLMSYRSGDSSNRSAVYTYN</sequence>
<gene>
    <name evidence="2" type="ORF">EZ216_07620</name>
</gene>
<name>A0A4Z0BXV9_9BURK</name>
<reference evidence="2 3" key="1">
    <citation type="submission" date="2019-03" db="EMBL/GenBank/DDBJ databases">
        <title>Ramlibacter sp. 18x22-1, whole genome shotgun sequence.</title>
        <authorList>
            <person name="Zhang X."/>
            <person name="Feng G."/>
            <person name="Zhu H."/>
        </authorList>
    </citation>
    <scope>NUCLEOTIDE SEQUENCE [LARGE SCALE GENOMIC DNA]</scope>
    <source>
        <strain evidence="2 3">18x22-1</strain>
    </source>
</reference>
<accession>A0A4Z0BXV9</accession>
<proteinExistence type="predicted"/>
<evidence type="ECO:0000256" key="1">
    <source>
        <dbReference type="SAM" id="SignalP"/>
    </source>
</evidence>
<protein>
    <submittedName>
        <fullName evidence="2">Uncharacterized protein</fullName>
    </submittedName>
</protein>
<evidence type="ECO:0000313" key="2">
    <source>
        <dbReference type="EMBL" id="TFZ03532.1"/>
    </source>
</evidence>
<evidence type="ECO:0000313" key="3">
    <source>
        <dbReference type="Proteomes" id="UP000297839"/>
    </source>
</evidence>
<feature type="signal peptide" evidence="1">
    <location>
        <begin position="1"/>
        <end position="16"/>
    </location>
</feature>
<feature type="chain" id="PRO_5021287193" evidence="1">
    <location>
        <begin position="17"/>
        <end position="682"/>
    </location>
</feature>
<comment type="caution">
    <text evidence="2">The sequence shown here is derived from an EMBL/GenBank/DDBJ whole genome shotgun (WGS) entry which is preliminary data.</text>
</comment>
<dbReference type="RefSeq" id="WP_135249156.1">
    <property type="nucleotide sequence ID" value="NZ_SMLK01000002.1"/>
</dbReference>
<dbReference type="EMBL" id="SMLK01000002">
    <property type="protein sequence ID" value="TFZ03532.1"/>
    <property type="molecule type" value="Genomic_DNA"/>
</dbReference>